<feature type="transmembrane region" description="Helical" evidence="5">
    <location>
        <begin position="574"/>
        <end position="595"/>
    </location>
</feature>
<dbReference type="PANTHER" id="PTHR23502">
    <property type="entry name" value="MAJOR FACILITATOR SUPERFAMILY"/>
    <property type="match status" value="1"/>
</dbReference>
<sequence>MTAAAAAFDPAAPDETAIRLYYNTSTAQLALALKAATDAADSDYGFAASDIDLEGYIVHGSELAVTNLRGVSVVLAMTVPNVPGGKATDNSISIVSPVYMSLKTTDITNTKVGASSSANAAWVYFLSGTESNVSLKELHLVTGNTTTYPMDSPVASNSSLGAWYDEGQDERFVVYQTSDSNRLTEFNAIQRSTAAIMATNDARAKTSVAAVPFQGNVYLYYADSSDNLRRVTRANGQWGTSAVVRDSPPVGNGQITVTAANGLNHAETGDTFPRAGSLGHVEEQTASISADDVKTGGIRHDPIPLTDLDQGIIGWDSESDPEMPLNFNKWRKWTLVALLSVMTLVTPLASSILSPGLARLDQEFHNESEITLGGGVIGDLFRADERGLAMSAWILGPLFGPTIGPLVGGFVAETIGWRWDFWIVLIVAVMLTVVIEFLNEETSHHVLIERKVVRLRKELGRDDLRSCYAATETRTKHRILLDGLLRPTKMLVLSPHVFFLSLYIAFVYGTLYLLFTTIPVIFMDTYGFNVGYTGLVYLSIGAGNFLGWIVITFLSDKTIVRLAEANGGKFEPEMRLSTSIFFGFFLPITFFWYGWTTYYKTHWIAPILSLMPFGFGALGLFLPITTYLVDCYPHYAASAIAANTVLRSLVGAFLPLAGGSLYQSLGLGWGNSLLGTGDV</sequence>
<dbReference type="AlphaFoldDB" id="A0A179GJ88"/>
<reference evidence="6 7" key="1">
    <citation type="submission" date="2016-02" db="EMBL/GenBank/DDBJ databases">
        <title>Biosynthesis of antibiotic leucinostatins and their inhibition on Phytophthora in bio-control Purpureocillium lilacinum.</title>
        <authorList>
            <person name="Wang G."/>
            <person name="Liu Z."/>
            <person name="Lin R."/>
            <person name="Li E."/>
            <person name="Mao Z."/>
            <person name="Ling J."/>
            <person name="Yin W."/>
            <person name="Xie B."/>
        </authorList>
    </citation>
    <scope>NUCLEOTIDE SEQUENCE [LARGE SCALE GENOMIC DNA]</scope>
    <source>
        <strain evidence="6">PLFJ-1</strain>
    </source>
</reference>
<protein>
    <submittedName>
        <fullName evidence="6">Major facilitator superfamily transporter multidrug resistance protein</fullName>
    </submittedName>
</protein>
<dbReference type="GO" id="GO:0005886">
    <property type="term" value="C:plasma membrane"/>
    <property type="evidence" value="ECO:0007669"/>
    <property type="project" value="UniProtKB-SubCell"/>
</dbReference>
<proteinExistence type="predicted"/>
<dbReference type="Pfam" id="PF07690">
    <property type="entry name" value="MFS_1"/>
    <property type="match status" value="1"/>
</dbReference>
<dbReference type="Gene3D" id="1.20.1250.20">
    <property type="entry name" value="MFS general substrate transporter like domains"/>
    <property type="match status" value="1"/>
</dbReference>
<feature type="transmembrane region" description="Helical" evidence="5">
    <location>
        <begin position="607"/>
        <end position="629"/>
    </location>
</feature>
<keyword evidence="3 5" id="KW-1133">Transmembrane helix</keyword>
<keyword evidence="4 5" id="KW-0472">Membrane</keyword>
<feature type="transmembrane region" description="Helical" evidence="5">
    <location>
        <begin position="534"/>
        <end position="554"/>
    </location>
</feature>
<evidence type="ECO:0000313" key="6">
    <source>
        <dbReference type="EMBL" id="OAQ77924.1"/>
    </source>
</evidence>
<evidence type="ECO:0000256" key="5">
    <source>
        <dbReference type="SAM" id="Phobius"/>
    </source>
</evidence>
<dbReference type="Proteomes" id="UP000078340">
    <property type="component" value="Unassembled WGS sequence"/>
</dbReference>
<comment type="caution">
    <text evidence="6">The sequence shown here is derived from an EMBL/GenBank/DDBJ whole genome shotgun (WGS) entry which is preliminary data.</text>
</comment>
<evidence type="ECO:0000256" key="3">
    <source>
        <dbReference type="ARBA" id="ARBA00022989"/>
    </source>
</evidence>
<dbReference type="OMA" id="NCELLAF"/>
<evidence type="ECO:0000256" key="2">
    <source>
        <dbReference type="ARBA" id="ARBA00022692"/>
    </source>
</evidence>
<dbReference type="InterPro" id="IPR036259">
    <property type="entry name" value="MFS_trans_sf"/>
</dbReference>
<keyword evidence="2 5" id="KW-0812">Transmembrane</keyword>
<feature type="transmembrane region" description="Helical" evidence="5">
    <location>
        <begin position="497"/>
        <end position="522"/>
    </location>
</feature>
<dbReference type="EMBL" id="LSBI01000012">
    <property type="protein sequence ID" value="OAQ77924.1"/>
    <property type="molecule type" value="Genomic_DNA"/>
</dbReference>
<feature type="transmembrane region" description="Helical" evidence="5">
    <location>
        <begin position="333"/>
        <end position="353"/>
    </location>
</feature>
<feature type="transmembrane region" description="Helical" evidence="5">
    <location>
        <begin position="635"/>
        <end position="657"/>
    </location>
</feature>
<feature type="transmembrane region" description="Helical" evidence="5">
    <location>
        <begin position="419"/>
        <end position="438"/>
    </location>
</feature>
<organism evidence="6 7">
    <name type="scientific">Purpureocillium lilacinum</name>
    <name type="common">Paecilomyces lilacinus</name>
    <dbReference type="NCBI Taxonomy" id="33203"/>
    <lineage>
        <taxon>Eukaryota</taxon>
        <taxon>Fungi</taxon>
        <taxon>Dikarya</taxon>
        <taxon>Ascomycota</taxon>
        <taxon>Pezizomycotina</taxon>
        <taxon>Sordariomycetes</taxon>
        <taxon>Hypocreomycetidae</taxon>
        <taxon>Hypocreales</taxon>
        <taxon>Ophiocordycipitaceae</taxon>
        <taxon>Purpureocillium</taxon>
    </lineage>
</organism>
<evidence type="ECO:0000313" key="7">
    <source>
        <dbReference type="Proteomes" id="UP000078340"/>
    </source>
</evidence>
<evidence type="ECO:0000256" key="1">
    <source>
        <dbReference type="ARBA" id="ARBA00004141"/>
    </source>
</evidence>
<dbReference type="Gene3D" id="2.120.10.70">
    <property type="entry name" value="Fucose-specific lectin"/>
    <property type="match status" value="1"/>
</dbReference>
<dbReference type="SUPFAM" id="SSF89372">
    <property type="entry name" value="Fucose-specific lectin"/>
    <property type="match status" value="1"/>
</dbReference>
<evidence type="ECO:0000256" key="4">
    <source>
        <dbReference type="ARBA" id="ARBA00023136"/>
    </source>
</evidence>
<name>A0A179GJ88_PURLI</name>
<dbReference type="PANTHER" id="PTHR23502:SF33">
    <property type="entry name" value="MAJOR FACILITATOR SUPERFAMILY (MFS) PROFILE DOMAIN-CONTAINING PROTEIN-RELATED"/>
    <property type="match status" value="1"/>
</dbReference>
<gene>
    <name evidence="6" type="ORF">VFPFJ_10291</name>
</gene>
<dbReference type="GO" id="GO:0022857">
    <property type="term" value="F:transmembrane transporter activity"/>
    <property type="evidence" value="ECO:0007669"/>
    <property type="project" value="InterPro"/>
</dbReference>
<dbReference type="InterPro" id="IPR011701">
    <property type="entry name" value="MFS"/>
</dbReference>
<accession>A0A179GJ88</accession>
<feature type="transmembrane region" description="Helical" evidence="5">
    <location>
        <begin position="390"/>
        <end position="412"/>
    </location>
</feature>
<comment type="subcellular location">
    <subcellularLocation>
        <location evidence="1">Membrane</location>
        <topology evidence="1">Multi-pass membrane protein</topology>
    </subcellularLocation>
</comment>
<dbReference type="SUPFAM" id="SSF103473">
    <property type="entry name" value="MFS general substrate transporter"/>
    <property type="match status" value="1"/>
</dbReference>